<dbReference type="EMBL" id="SWLB01000005">
    <property type="protein sequence ID" value="KAF3338481.1"/>
    <property type="molecule type" value="Genomic_DNA"/>
</dbReference>
<evidence type="ECO:0000313" key="2">
    <source>
        <dbReference type="EMBL" id="KAF3338481.1"/>
    </source>
</evidence>
<keyword evidence="3" id="KW-1185">Reference proteome</keyword>
<accession>A0A833RMA9</accession>
<proteinExistence type="predicted"/>
<evidence type="ECO:0000256" key="1">
    <source>
        <dbReference type="SAM" id="MobiDB-lite"/>
    </source>
</evidence>
<dbReference type="Proteomes" id="UP000623129">
    <property type="component" value="Unassembled WGS sequence"/>
</dbReference>
<dbReference type="AlphaFoldDB" id="A0A833RMA9"/>
<evidence type="ECO:0000313" key="3">
    <source>
        <dbReference type="Proteomes" id="UP000623129"/>
    </source>
</evidence>
<feature type="compositionally biased region" description="Basic and acidic residues" evidence="1">
    <location>
        <begin position="21"/>
        <end position="34"/>
    </location>
</feature>
<gene>
    <name evidence="2" type="ORF">FCM35_KLT17318</name>
</gene>
<comment type="caution">
    <text evidence="2">The sequence shown here is derived from an EMBL/GenBank/DDBJ whole genome shotgun (WGS) entry which is preliminary data.</text>
</comment>
<organism evidence="2 3">
    <name type="scientific">Carex littledalei</name>
    <dbReference type="NCBI Taxonomy" id="544730"/>
    <lineage>
        <taxon>Eukaryota</taxon>
        <taxon>Viridiplantae</taxon>
        <taxon>Streptophyta</taxon>
        <taxon>Embryophyta</taxon>
        <taxon>Tracheophyta</taxon>
        <taxon>Spermatophyta</taxon>
        <taxon>Magnoliopsida</taxon>
        <taxon>Liliopsida</taxon>
        <taxon>Poales</taxon>
        <taxon>Cyperaceae</taxon>
        <taxon>Cyperoideae</taxon>
        <taxon>Cariceae</taxon>
        <taxon>Carex</taxon>
        <taxon>Carex subgen. Euthyceras</taxon>
    </lineage>
</organism>
<feature type="region of interest" description="Disordered" evidence="1">
    <location>
        <begin position="1"/>
        <end position="44"/>
    </location>
</feature>
<reference evidence="2" key="1">
    <citation type="submission" date="2020-01" db="EMBL/GenBank/DDBJ databases">
        <title>Genome sequence of Kobresia littledalei, the first chromosome-level genome in the family Cyperaceae.</title>
        <authorList>
            <person name="Qu G."/>
        </authorList>
    </citation>
    <scope>NUCLEOTIDE SEQUENCE</scope>
    <source>
        <strain evidence="2">C.B.Clarke</strain>
        <tissue evidence="2">Leaf</tissue>
    </source>
</reference>
<name>A0A833RMA9_9POAL</name>
<sequence>MSGTGNPDNGKFPTAATDSSEESRYWYERDKPSEDLPADTRTGTGSIAKMAECYEDDSVNGTRSGTSDTDKTERYITVHINF</sequence>
<protein>
    <submittedName>
        <fullName evidence="2">Uncharacterized protein</fullName>
    </submittedName>
</protein>